<evidence type="ECO:0000256" key="3">
    <source>
        <dbReference type="ARBA" id="ARBA00022714"/>
    </source>
</evidence>
<dbReference type="RefSeq" id="WP_130607717.1">
    <property type="nucleotide sequence ID" value="NZ_AP019400.1"/>
</dbReference>
<dbReference type="Gene3D" id="3.50.30.80">
    <property type="entry name" value="IlvD/EDD C-terminal domain-like"/>
    <property type="match status" value="1"/>
</dbReference>
<dbReference type="AlphaFoldDB" id="A0A3T1D424"/>
<dbReference type="Pfam" id="PF00920">
    <property type="entry name" value="ILVD_EDD_N"/>
    <property type="match status" value="1"/>
</dbReference>
<dbReference type="PROSITE" id="PS00886">
    <property type="entry name" value="ILVD_EDD_1"/>
    <property type="match status" value="1"/>
</dbReference>
<dbReference type="EMBL" id="AP019400">
    <property type="protein sequence ID" value="BBI32866.1"/>
    <property type="molecule type" value="Genomic_DNA"/>
</dbReference>
<keyword evidence="3" id="KW-0001">2Fe-2S</keyword>
<dbReference type="SUPFAM" id="SSF143975">
    <property type="entry name" value="IlvD/EDD N-terminal domain-like"/>
    <property type="match status" value="1"/>
</dbReference>
<accession>A0A3T1D424</accession>
<keyword evidence="7" id="KW-0456">Lyase</keyword>
<feature type="domain" description="Dihydroxy-acid/6-phosphogluconate dehydratase C-terminal" evidence="10">
    <location>
        <begin position="358"/>
        <end position="550"/>
    </location>
</feature>
<organism evidence="11 12">
    <name type="scientific">Cohnella abietis</name>
    <dbReference type="NCBI Taxonomy" id="2507935"/>
    <lineage>
        <taxon>Bacteria</taxon>
        <taxon>Bacillati</taxon>
        <taxon>Bacillota</taxon>
        <taxon>Bacilli</taxon>
        <taxon>Bacillales</taxon>
        <taxon>Paenibacillaceae</taxon>
        <taxon>Cohnella</taxon>
    </lineage>
</organism>
<dbReference type="GO" id="GO:0046872">
    <property type="term" value="F:metal ion binding"/>
    <property type="evidence" value="ECO:0007669"/>
    <property type="project" value="UniProtKB-KW"/>
</dbReference>
<keyword evidence="4" id="KW-0479">Metal-binding</keyword>
<dbReference type="OrthoDB" id="9807077at2"/>
<dbReference type="GO" id="GO:0051537">
    <property type="term" value="F:2 iron, 2 sulfur cluster binding"/>
    <property type="evidence" value="ECO:0007669"/>
    <property type="project" value="UniProtKB-KW"/>
</dbReference>
<dbReference type="InterPro" id="IPR056740">
    <property type="entry name" value="ILV_EDD_C"/>
</dbReference>
<dbReference type="GO" id="GO:0016836">
    <property type="term" value="F:hydro-lyase activity"/>
    <property type="evidence" value="ECO:0007669"/>
    <property type="project" value="UniProtKB-ARBA"/>
</dbReference>
<keyword evidence="2" id="KW-0028">Amino-acid biosynthesis</keyword>
<dbReference type="GO" id="GO:0009082">
    <property type="term" value="P:branched-chain amino acid biosynthetic process"/>
    <property type="evidence" value="ECO:0007669"/>
    <property type="project" value="UniProtKB-KW"/>
</dbReference>
<keyword evidence="5" id="KW-0408">Iron</keyword>
<evidence type="ECO:0000256" key="8">
    <source>
        <dbReference type="ARBA" id="ARBA00023304"/>
    </source>
</evidence>
<evidence type="ECO:0000256" key="6">
    <source>
        <dbReference type="ARBA" id="ARBA00023014"/>
    </source>
</evidence>
<comment type="similarity">
    <text evidence="1">Belongs to the IlvD/Edd family.</text>
</comment>
<evidence type="ECO:0000313" key="12">
    <source>
        <dbReference type="Proteomes" id="UP000289856"/>
    </source>
</evidence>
<keyword evidence="12" id="KW-1185">Reference proteome</keyword>
<dbReference type="Pfam" id="PF24877">
    <property type="entry name" value="ILV_EDD_C"/>
    <property type="match status" value="1"/>
</dbReference>
<feature type="domain" description="Dihydroxy-acid/6-phosphogluconate dehydratase N-terminal" evidence="9">
    <location>
        <begin position="37"/>
        <end position="347"/>
    </location>
</feature>
<sequence length="573" mass="62818">MSLRSEQWFNHKSFETRFQHASAMRACGHDPESYAGKPIIGIFNSWNDLNSCNAPHKELVEYVKKGVLASGGYPIEMHTITTAADFNKPSDLPYRNLMSMDVEEMIRSLPLDGIVLLCECDKTTPAQLMGAASCDLPTLQLAAGHRSTAYFKGKPVNYGTDLWKYMDMYKAGELSDDEMKELEKGISCSLGGCPVMGTASTMKSVSEIMGMMLPGTSDIPATDSRRRIAAEQTGKRIVEMVEEELTPSKLMTEAAFHNAIKLLAALGGSTNAVLHLTAIAGRLGIRINLKQYQELSESVPLIVNLQPSGLYGMDDYFHAGGLSGVIYELLPRLDGECLTALGKPLKEVYTQQTESPHIITSLKQPFKSESGIKVLKGNLAPSGAILKLSASSKKLWKHQGKAYVFDSYDAMLEEIDRDDLAVDASSVLILRNCGPAALGMPEWGEIPIPTKLLKEGIEDMVRISDARMSGTSYGTAILHVSPEAAVGGNIAIVQNGDIIEVDVEQGLLHLHLSDDVIQERKQFLKPLPQRYPRGFLKLFSDHVLQADEGCDLDFLRPNNKEEARFVPPIVGRS</sequence>
<dbReference type="Proteomes" id="UP000289856">
    <property type="component" value="Chromosome"/>
</dbReference>
<evidence type="ECO:0000259" key="9">
    <source>
        <dbReference type="Pfam" id="PF00920"/>
    </source>
</evidence>
<gene>
    <name evidence="11" type="ORF">KCTCHS21_22650</name>
</gene>
<evidence type="ECO:0000256" key="5">
    <source>
        <dbReference type="ARBA" id="ARBA00023004"/>
    </source>
</evidence>
<name>A0A3T1D424_9BACL</name>
<keyword evidence="6" id="KW-0411">Iron-sulfur</keyword>
<dbReference type="InterPro" id="IPR042096">
    <property type="entry name" value="Dihydro-acid_dehy_C"/>
</dbReference>
<dbReference type="InterPro" id="IPR052352">
    <property type="entry name" value="Sugar_Degrad_Dehydratases"/>
</dbReference>
<evidence type="ECO:0000256" key="7">
    <source>
        <dbReference type="ARBA" id="ARBA00023239"/>
    </source>
</evidence>
<dbReference type="InterPro" id="IPR000581">
    <property type="entry name" value="ILV_EDD_N"/>
</dbReference>
<evidence type="ECO:0000313" key="11">
    <source>
        <dbReference type="EMBL" id="BBI32866.1"/>
    </source>
</evidence>
<proteinExistence type="inferred from homology"/>
<dbReference type="PANTHER" id="PTHR43183:SF1">
    <property type="entry name" value="HYPOTHETICAL DIHYDROXY-ACID DEHYDRATASE (EUROFUNG)-RELATED"/>
    <property type="match status" value="1"/>
</dbReference>
<evidence type="ECO:0000256" key="4">
    <source>
        <dbReference type="ARBA" id="ARBA00022723"/>
    </source>
</evidence>
<protein>
    <submittedName>
        <fullName evidence="11">Dihydroxy-acid dehydratase</fullName>
    </submittedName>
</protein>
<evidence type="ECO:0000259" key="10">
    <source>
        <dbReference type="Pfam" id="PF24877"/>
    </source>
</evidence>
<dbReference type="PANTHER" id="PTHR43183">
    <property type="entry name" value="HYPOTHETICAL DIHYDROXYACID DEHYDRATASE (EUROFUNG)-RELATED"/>
    <property type="match status" value="1"/>
</dbReference>
<keyword evidence="8" id="KW-0100">Branched-chain amino acid biosynthesis</keyword>
<dbReference type="SUPFAM" id="SSF52016">
    <property type="entry name" value="LeuD/IlvD-like"/>
    <property type="match status" value="1"/>
</dbReference>
<reference evidence="11 12" key="1">
    <citation type="submission" date="2019-01" db="EMBL/GenBank/DDBJ databases">
        <title>Complete genome sequence of Cohnella hallensis HS21 isolated from Korean fir (Abies koreana) rhizospheric soil.</title>
        <authorList>
            <person name="Jiang L."/>
            <person name="Kang S.W."/>
            <person name="Kim S."/>
            <person name="Jung J."/>
            <person name="Kim C.Y."/>
            <person name="Kim D.H."/>
            <person name="Kim S.W."/>
            <person name="Lee J."/>
        </authorList>
    </citation>
    <scope>NUCLEOTIDE SEQUENCE [LARGE SCALE GENOMIC DNA]</scope>
    <source>
        <strain evidence="11 12">HS21</strain>
    </source>
</reference>
<evidence type="ECO:0000256" key="2">
    <source>
        <dbReference type="ARBA" id="ARBA00022605"/>
    </source>
</evidence>
<evidence type="ECO:0000256" key="1">
    <source>
        <dbReference type="ARBA" id="ARBA00006486"/>
    </source>
</evidence>
<dbReference type="NCBIfam" id="NF004784">
    <property type="entry name" value="PRK06131.1"/>
    <property type="match status" value="1"/>
</dbReference>
<dbReference type="InterPro" id="IPR037237">
    <property type="entry name" value="IlvD/EDD_N"/>
</dbReference>
<dbReference type="KEGG" id="cohn:KCTCHS21_22650"/>
<dbReference type="GO" id="GO:0008652">
    <property type="term" value="P:amino acid biosynthetic process"/>
    <property type="evidence" value="ECO:0007669"/>
    <property type="project" value="UniProtKB-KW"/>
</dbReference>
<dbReference type="InterPro" id="IPR020558">
    <property type="entry name" value="DiOHA_6PGluconate_deHydtase_CS"/>
</dbReference>
<dbReference type="FunFam" id="3.50.30.80:FF:000001">
    <property type="entry name" value="Dihydroxy-acid dehydratase"/>
    <property type="match status" value="1"/>
</dbReference>